<evidence type="ECO:0000313" key="1">
    <source>
        <dbReference type="EMBL" id="HGG01165.1"/>
    </source>
</evidence>
<name>A0A7C3ZKK1_9CYAN</name>
<accession>A0A7C3ZKK1</accession>
<sequence length="77" mass="8615">MFAILISLFVMGWVAAAVLGTQAYFLGEQSKPIHERNWRSASFETLAKSITATEIDYTTRRPAYPMDAYASNNLPNV</sequence>
<dbReference type="EMBL" id="DSPX01000114">
    <property type="protein sequence ID" value="HGG01165.1"/>
    <property type="molecule type" value="Genomic_DNA"/>
</dbReference>
<reference evidence="1" key="1">
    <citation type="journal article" date="2020" name="mSystems">
        <title>Genome- and Community-Level Interaction Insights into Carbon Utilization and Element Cycling Functions of Hydrothermarchaeota in Hydrothermal Sediment.</title>
        <authorList>
            <person name="Zhou Z."/>
            <person name="Liu Y."/>
            <person name="Xu W."/>
            <person name="Pan J."/>
            <person name="Luo Z.H."/>
            <person name="Li M."/>
        </authorList>
    </citation>
    <scope>NUCLEOTIDE SEQUENCE [LARGE SCALE GENOMIC DNA]</scope>
    <source>
        <strain evidence="1">SpSt-374</strain>
    </source>
</reference>
<organism evidence="1">
    <name type="scientific">Planktothricoides sp. SpSt-374</name>
    <dbReference type="NCBI Taxonomy" id="2282167"/>
    <lineage>
        <taxon>Bacteria</taxon>
        <taxon>Bacillati</taxon>
        <taxon>Cyanobacteriota</taxon>
        <taxon>Cyanophyceae</taxon>
        <taxon>Oscillatoriophycideae</taxon>
        <taxon>Oscillatoriales</taxon>
        <taxon>Oscillatoriaceae</taxon>
        <taxon>Planktothricoides</taxon>
    </lineage>
</organism>
<proteinExistence type="predicted"/>
<dbReference type="InterPro" id="IPR058095">
    <property type="entry name" value="Psb35-like"/>
</dbReference>
<dbReference type="Pfam" id="PF26637">
    <property type="entry name" value="DUF8210"/>
    <property type="match status" value="1"/>
</dbReference>
<dbReference type="InterPro" id="IPR058523">
    <property type="entry name" value="DUF8210"/>
</dbReference>
<dbReference type="NCBIfam" id="NF047380">
    <property type="entry name" value="photo_II_xxx"/>
    <property type="match status" value="1"/>
</dbReference>
<comment type="caution">
    <text evidence="1">The sequence shown here is derived from an EMBL/GenBank/DDBJ whole genome shotgun (WGS) entry which is preliminary data.</text>
</comment>
<gene>
    <name evidence="1" type="ORF">ENR15_11075</name>
</gene>
<protein>
    <submittedName>
        <fullName evidence="1">Uncharacterized protein</fullName>
    </submittedName>
</protein>
<dbReference type="AlphaFoldDB" id="A0A7C3ZKK1"/>